<evidence type="ECO:0000256" key="7">
    <source>
        <dbReference type="ARBA" id="ARBA00022833"/>
    </source>
</evidence>
<evidence type="ECO:0000256" key="5">
    <source>
        <dbReference type="ARBA" id="ARBA00022771"/>
    </source>
</evidence>
<feature type="domain" description="RING-type" evidence="9">
    <location>
        <begin position="346"/>
        <end position="585"/>
    </location>
</feature>
<evidence type="ECO:0000259" key="9">
    <source>
        <dbReference type="PROSITE" id="PS51873"/>
    </source>
</evidence>
<dbReference type="Pfam" id="PF26200">
    <property type="entry name" value="Rcat_RNF216"/>
    <property type="match status" value="1"/>
</dbReference>
<dbReference type="Gene3D" id="1.20.120.1750">
    <property type="match status" value="1"/>
</dbReference>
<dbReference type="PROSITE" id="PS51873">
    <property type="entry name" value="TRIAD"/>
    <property type="match status" value="1"/>
</dbReference>
<sequence length="630" mass="72719">MGRPRRKKSTTTPDRSRLKRARLNDADDELNDQSQNNDQSGSGRLLRPKKQVHRTTRGEWGARLRERQQNGQSSGTQDERNEAEGELSDVDMEDDEILKTLQPVFTNLDLSQLPTLSPGAGLYAMANYAIEEKSIPKRTAEKPKVPEDMLEPTFLTLEQAIQRHIDFCSNKKMIYFRDENFKGKLLDAFLEDFKEHFETYFSRRNSLTFDKELCSRFLHQHFSFCRTPLIELLVDEFAGRYAVAAWVCFFVESGFGFLMRRYFLHVNQPEWVVWSTALPIPRKRRTNWLPDPSEEVDTPLANSMREFRARVARYRADYAQLFMPNANHLIPTAEDVAVYSEMPGKPLIECVVCTGQFPVSRTVCCQNILNWTITIDPTQLTDVSHRFCIECLVGHARAATQEMPLAEGGIGLKCMASDCSNAILFSDCRFYIPPTVRRQLNARILEESLGEARLDNLERCKSCNFAIIIEASVEELRVFTCQKCHAGHCRICERPWDEFHLGKPCNEVETEKEQMKRHFENKLSEAVIHRCQRCSLPFVKQMGCNRMYCRCGATQCYVCRAHNIHYGHFCQHFRNIGQTKCKQCTLPCLLWEEESRATKRAIDRVVFEAAQMGILLDLEDPSENPKTKKS</sequence>
<evidence type="ECO:0000256" key="6">
    <source>
        <dbReference type="ARBA" id="ARBA00022786"/>
    </source>
</evidence>
<reference evidence="10" key="1">
    <citation type="submission" date="2013-12" db="EMBL/GenBank/DDBJ databases">
        <authorList>
            <person name="Aslett M."/>
        </authorList>
    </citation>
    <scope>NUCLEOTIDE SEQUENCE [LARGE SCALE GENOMIC DNA]</scope>
    <source>
        <strain evidence="10">Lindley</strain>
    </source>
</reference>
<keyword evidence="2" id="KW-0808">Transferase</keyword>
<feature type="compositionally biased region" description="Acidic residues" evidence="8">
    <location>
        <begin position="84"/>
        <end position="93"/>
    </location>
</feature>
<comment type="pathway">
    <text evidence="1">Protein modification; protein ubiquitination.</text>
</comment>
<proteinExistence type="predicted"/>
<dbReference type="InterPro" id="IPR051628">
    <property type="entry name" value="LUBAC_E3_Ligases"/>
</dbReference>
<evidence type="ECO:0000256" key="4">
    <source>
        <dbReference type="ARBA" id="ARBA00022737"/>
    </source>
</evidence>
<evidence type="ECO:0000256" key="2">
    <source>
        <dbReference type="ARBA" id="ARBA00022679"/>
    </source>
</evidence>
<evidence type="ECO:0000313" key="11">
    <source>
        <dbReference type="WBParaSite" id="GPLIN_000881400"/>
    </source>
</evidence>
<keyword evidence="6" id="KW-0833">Ubl conjugation pathway</keyword>
<dbReference type="InterPro" id="IPR047546">
    <property type="entry name" value="Rcat_RBR_RNF216"/>
</dbReference>
<feature type="compositionally biased region" description="Polar residues" evidence="8">
    <location>
        <begin position="32"/>
        <end position="42"/>
    </location>
</feature>
<keyword evidence="10" id="KW-1185">Reference proteome</keyword>
<accession>A0A183C7G8</accession>
<dbReference type="SUPFAM" id="SSF57850">
    <property type="entry name" value="RING/U-box"/>
    <property type="match status" value="2"/>
</dbReference>
<keyword evidence="3" id="KW-0479">Metal-binding</keyword>
<feature type="compositionally biased region" description="Basic and acidic residues" evidence="8">
    <location>
        <begin position="56"/>
        <end position="68"/>
    </location>
</feature>
<dbReference type="CDD" id="cd20353">
    <property type="entry name" value="Rcat_RBR_RNF216"/>
    <property type="match status" value="1"/>
</dbReference>
<feature type="compositionally biased region" description="Basic residues" evidence="8">
    <location>
        <begin position="46"/>
        <end position="55"/>
    </location>
</feature>
<dbReference type="InterPro" id="IPR044066">
    <property type="entry name" value="TRIAD_supradom"/>
</dbReference>
<organism evidence="10 11">
    <name type="scientific">Globodera pallida</name>
    <name type="common">Potato cyst nematode worm</name>
    <name type="synonym">Heterodera pallida</name>
    <dbReference type="NCBI Taxonomy" id="36090"/>
    <lineage>
        <taxon>Eukaryota</taxon>
        <taxon>Metazoa</taxon>
        <taxon>Ecdysozoa</taxon>
        <taxon>Nematoda</taxon>
        <taxon>Chromadorea</taxon>
        <taxon>Rhabditida</taxon>
        <taxon>Tylenchina</taxon>
        <taxon>Tylenchomorpha</taxon>
        <taxon>Tylenchoidea</taxon>
        <taxon>Heteroderidae</taxon>
        <taxon>Heteroderinae</taxon>
        <taxon>Globodera</taxon>
    </lineage>
</organism>
<reference evidence="11" key="3">
    <citation type="submission" date="2016-06" db="UniProtKB">
        <authorList>
            <consortium name="WormBaseParasite"/>
        </authorList>
    </citation>
    <scope>IDENTIFICATION</scope>
</reference>
<keyword evidence="7" id="KW-0862">Zinc</keyword>
<protein>
    <submittedName>
        <fullName evidence="11">RING-type domain-containing protein</fullName>
    </submittedName>
</protein>
<feature type="region of interest" description="Disordered" evidence="8">
    <location>
        <begin position="1"/>
        <end position="93"/>
    </location>
</feature>
<dbReference type="GO" id="GO:0016740">
    <property type="term" value="F:transferase activity"/>
    <property type="evidence" value="ECO:0007669"/>
    <property type="project" value="UniProtKB-KW"/>
</dbReference>
<dbReference type="PANTHER" id="PTHR22770:SF47">
    <property type="entry name" value="E3 UBIQUITIN-PROTEIN LIGASE RNF216"/>
    <property type="match status" value="1"/>
</dbReference>
<dbReference type="InterPro" id="IPR047545">
    <property type="entry name" value="BRcat_RBR_RNF216"/>
</dbReference>
<dbReference type="GO" id="GO:0008270">
    <property type="term" value="F:zinc ion binding"/>
    <property type="evidence" value="ECO:0007669"/>
    <property type="project" value="UniProtKB-KW"/>
</dbReference>
<dbReference type="AlphaFoldDB" id="A0A183C7G8"/>
<keyword evidence="4" id="KW-0677">Repeat</keyword>
<evidence type="ECO:0000256" key="1">
    <source>
        <dbReference type="ARBA" id="ARBA00004906"/>
    </source>
</evidence>
<evidence type="ECO:0000256" key="3">
    <source>
        <dbReference type="ARBA" id="ARBA00022723"/>
    </source>
</evidence>
<dbReference type="WBParaSite" id="GPLIN_000881400">
    <property type="protein sequence ID" value="GPLIN_000881400"/>
    <property type="gene ID" value="GPLIN_000881400"/>
</dbReference>
<reference evidence="10" key="2">
    <citation type="submission" date="2014-05" db="EMBL/GenBank/DDBJ databases">
        <title>The genome and life-stage specific transcriptomes of Globodera pallida elucidate key aspects of plant parasitism by a cyst nematode.</title>
        <authorList>
            <person name="Cotton J.A."/>
            <person name="Lilley C.J."/>
            <person name="Jones L.M."/>
            <person name="Kikuchi T."/>
            <person name="Reid A.J."/>
            <person name="Thorpe P."/>
            <person name="Tsai I.J."/>
            <person name="Beasley H."/>
            <person name="Blok V."/>
            <person name="Cock P.J.A."/>
            <person name="Van den Akker S.E."/>
            <person name="Holroyd N."/>
            <person name="Hunt M."/>
            <person name="Mantelin S."/>
            <person name="Naghra H."/>
            <person name="Pain A."/>
            <person name="Palomares-Rius J.E."/>
            <person name="Zarowiecki M."/>
            <person name="Berriman M."/>
            <person name="Jones J.T."/>
            <person name="Urwin P.E."/>
        </authorList>
    </citation>
    <scope>NUCLEOTIDE SEQUENCE [LARGE SCALE GENOMIC DNA]</scope>
    <source>
        <strain evidence="10">Lindley</strain>
    </source>
</reference>
<dbReference type="PANTHER" id="PTHR22770">
    <property type="entry name" value="UBIQUITIN CONJUGATING ENZYME 7 INTERACTING PROTEIN-RELATED"/>
    <property type="match status" value="1"/>
</dbReference>
<name>A0A183C7G8_GLOPA</name>
<evidence type="ECO:0000313" key="10">
    <source>
        <dbReference type="Proteomes" id="UP000050741"/>
    </source>
</evidence>
<dbReference type="Proteomes" id="UP000050741">
    <property type="component" value="Unassembled WGS sequence"/>
</dbReference>
<keyword evidence="5" id="KW-0863">Zinc-finger</keyword>
<evidence type="ECO:0000256" key="8">
    <source>
        <dbReference type="SAM" id="MobiDB-lite"/>
    </source>
</evidence>
<dbReference type="CDD" id="cd20339">
    <property type="entry name" value="BRcat_RBR_RNF216"/>
    <property type="match status" value="1"/>
</dbReference>